<evidence type="ECO:0000256" key="7">
    <source>
        <dbReference type="SAM" id="Phobius"/>
    </source>
</evidence>
<feature type="region of interest" description="Disordered" evidence="6">
    <location>
        <begin position="39"/>
        <end position="89"/>
    </location>
</feature>
<protein>
    <recommendedName>
        <fullName evidence="9">Protein YIPF</fullName>
    </recommendedName>
</protein>
<feature type="transmembrane region" description="Helical" evidence="7">
    <location>
        <begin position="180"/>
        <end position="203"/>
    </location>
</feature>
<feature type="transmembrane region" description="Helical" evidence="7">
    <location>
        <begin position="209"/>
        <end position="230"/>
    </location>
</feature>
<comment type="subcellular location">
    <subcellularLocation>
        <location evidence="1">Membrane</location>
        <topology evidence="1">Multi-pass membrane protein</topology>
    </subcellularLocation>
</comment>
<dbReference type="AlphaFoldDB" id="A0A1Y1N009"/>
<name>A0A1Y1N009_PHOPY</name>
<evidence type="ECO:0008006" key="9">
    <source>
        <dbReference type="Google" id="ProtNLM"/>
    </source>
</evidence>
<dbReference type="GO" id="GO:0006888">
    <property type="term" value="P:endoplasmic reticulum to Golgi vesicle-mediated transport"/>
    <property type="evidence" value="ECO:0007669"/>
    <property type="project" value="InterPro"/>
</dbReference>
<accession>A0A1Y1N009</accession>
<feature type="transmembrane region" description="Helical" evidence="7">
    <location>
        <begin position="130"/>
        <end position="148"/>
    </location>
</feature>
<dbReference type="GO" id="GO:0005802">
    <property type="term" value="C:trans-Golgi network"/>
    <property type="evidence" value="ECO:0007669"/>
    <property type="project" value="TreeGrafter"/>
</dbReference>
<dbReference type="EMBL" id="GEZM01021595">
    <property type="protein sequence ID" value="JAV88917.1"/>
    <property type="molecule type" value="Transcribed_RNA"/>
</dbReference>
<keyword evidence="3 7" id="KW-0812">Transmembrane</keyword>
<feature type="region of interest" description="Disordered" evidence="6">
    <location>
        <begin position="1"/>
        <end position="21"/>
    </location>
</feature>
<reference evidence="8" key="1">
    <citation type="journal article" date="2016" name="Sci. Rep.">
        <title>Molecular characterization of firefly nuptial gifts: a multi-omics approach sheds light on postcopulatory sexual selection.</title>
        <authorList>
            <person name="Al-Wathiqui N."/>
            <person name="Fallon T.R."/>
            <person name="South A."/>
            <person name="Weng J.K."/>
            <person name="Lewis S.M."/>
        </authorList>
    </citation>
    <scope>NUCLEOTIDE SEQUENCE</scope>
</reference>
<keyword evidence="5 7" id="KW-0472">Membrane</keyword>
<dbReference type="PANTHER" id="PTHR21236:SF2">
    <property type="entry name" value="PROTEIN YIPF"/>
    <property type="match status" value="1"/>
</dbReference>
<dbReference type="GO" id="GO:0048280">
    <property type="term" value="P:vesicle fusion with Golgi apparatus"/>
    <property type="evidence" value="ECO:0007669"/>
    <property type="project" value="TreeGrafter"/>
</dbReference>
<proteinExistence type="inferred from homology"/>
<evidence type="ECO:0000256" key="4">
    <source>
        <dbReference type="ARBA" id="ARBA00022989"/>
    </source>
</evidence>
<comment type="similarity">
    <text evidence="2">Belongs to the YIP1 family.</text>
</comment>
<dbReference type="GO" id="GO:0016020">
    <property type="term" value="C:membrane"/>
    <property type="evidence" value="ECO:0007669"/>
    <property type="project" value="UniProtKB-SubCell"/>
</dbReference>
<feature type="transmembrane region" description="Helical" evidence="7">
    <location>
        <begin position="242"/>
        <end position="259"/>
    </location>
</feature>
<evidence type="ECO:0000256" key="5">
    <source>
        <dbReference type="ARBA" id="ARBA00023136"/>
    </source>
</evidence>
<evidence type="ECO:0000256" key="6">
    <source>
        <dbReference type="SAM" id="MobiDB-lite"/>
    </source>
</evidence>
<evidence type="ECO:0000256" key="3">
    <source>
        <dbReference type="ARBA" id="ARBA00022692"/>
    </source>
</evidence>
<feature type="transmembrane region" description="Helical" evidence="7">
    <location>
        <begin position="154"/>
        <end position="173"/>
    </location>
</feature>
<keyword evidence="4 7" id="KW-1133">Transmembrane helix</keyword>
<evidence type="ECO:0000256" key="2">
    <source>
        <dbReference type="ARBA" id="ARBA00010596"/>
    </source>
</evidence>
<evidence type="ECO:0000313" key="8">
    <source>
        <dbReference type="EMBL" id="JAV88917.1"/>
    </source>
</evidence>
<organism evidence="8">
    <name type="scientific">Photinus pyralis</name>
    <name type="common">Common eastern firefly</name>
    <name type="synonym">Lampyris pyralis</name>
    <dbReference type="NCBI Taxonomy" id="7054"/>
    <lineage>
        <taxon>Eukaryota</taxon>
        <taxon>Metazoa</taxon>
        <taxon>Ecdysozoa</taxon>
        <taxon>Arthropoda</taxon>
        <taxon>Hexapoda</taxon>
        <taxon>Insecta</taxon>
        <taxon>Pterygota</taxon>
        <taxon>Neoptera</taxon>
        <taxon>Endopterygota</taxon>
        <taxon>Coleoptera</taxon>
        <taxon>Polyphaga</taxon>
        <taxon>Elateriformia</taxon>
        <taxon>Elateroidea</taxon>
        <taxon>Lampyridae</taxon>
        <taxon>Lampyrinae</taxon>
        <taxon>Photinus</taxon>
    </lineage>
</organism>
<sequence length="260" mass="28345">MSGYVGQDYWDPNAPPQSQGVYNFEMPVQDFGENLSFQSFDSAPVSNQDQQQDLYGNNPYLNTSPGGYPQTDTYGQGVSSQGFTGSGEFDDEPPLLEELGINPDFILQKTLTVLNPFRTPDFQAVQDTDLAGPLVFCLAFGGFLLLSGKVHFSYIYGFGALGCLFVWTLLNLMSTQGVNVGTVITVLGYCLLPMVILSGVNVVFNLQGYVGTILTGVAIFWCSLSASKLFVIALQMQHQQPLVLYPCGLLYGVFALITIF</sequence>
<feature type="compositionally biased region" description="Polar residues" evidence="6">
    <location>
        <begin position="39"/>
        <end position="83"/>
    </location>
</feature>
<dbReference type="InterPro" id="IPR045231">
    <property type="entry name" value="Yip1/4-like"/>
</dbReference>
<evidence type="ECO:0000256" key="1">
    <source>
        <dbReference type="ARBA" id="ARBA00004141"/>
    </source>
</evidence>
<dbReference type="PANTHER" id="PTHR21236">
    <property type="entry name" value="GOLGI MEMBRANE PROTEIN YIP1"/>
    <property type="match status" value="1"/>
</dbReference>